<feature type="transmembrane region" description="Helical" evidence="3">
    <location>
        <begin position="47"/>
        <end position="65"/>
    </location>
</feature>
<dbReference type="InterPro" id="IPR027417">
    <property type="entry name" value="P-loop_NTPase"/>
</dbReference>
<dbReference type="PANTHER" id="PTHR24221">
    <property type="entry name" value="ATP-BINDING CASSETTE SUB-FAMILY B"/>
    <property type="match status" value="1"/>
</dbReference>
<feature type="transmembrane region" description="Helical" evidence="3">
    <location>
        <begin position="123"/>
        <end position="145"/>
    </location>
</feature>
<evidence type="ECO:0000313" key="5">
    <source>
        <dbReference type="EMBL" id="MBB4937060.1"/>
    </source>
</evidence>
<dbReference type="Proteomes" id="UP000534286">
    <property type="component" value="Unassembled WGS sequence"/>
</dbReference>
<keyword evidence="3" id="KW-0812">Transmembrane</keyword>
<sequence length="389" mass="42330">MEVSQDMIGQSQNLVASLATLVAAAVVITALAPILLPLLLLTAVPQALASIAGERVAYLAILKTFHERRMLSMLRWHLTHKEQADQIRTDTFAPYMLDKYRASGVRVDRVNDQAAWQRVRINVVGSAVSGLASALMWAGVMVLLGTATISAAAAGTLVFALRSASGGLYGIVGYGSELMRTGRYLDDWEAFVQEAAGQRLDRGTIVPDHPRHVALHQVTYRYPEADSDTLHEVDFEVRQGEIVAVVGENGSGKTTLMKLLSGLNLPASGVVTWDGVSTRDLDPHALWKQCAVVPQEFARWPMTARENIQLGQPQFDMDEAIHRAAAASGADAVIEVLRSGLGTLLAREWWGGQALSSGQWQRIAGARAIHRDAGLLVIGVEEQRNSRWR</sequence>
<dbReference type="GO" id="GO:0016887">
    <property type="term" value="F:ATP hydrolysis activity"/>
    <property type="evidence" value="ECO:0007669"/>
    <property type="project" value="InterPro"/>
</dbReference>
<dbReference type="GO" id="GO:0005524">
    <property type="term" value="F:ATP binding"/>
    <property type="evidence" value="ECO:0007669"/>
    <property type="project" value="UniProtKB-KW"/>
</dbReference>
<evidence type="ECO:0000256" key="2">
    <source>
        <dbReference type="ARBA" id="ARBA00022840"/>
    </source>
</evidence>
<feature type="transmembrane region" description="Helical" evidence="3">
    <location>
        <begin position="14"/>
        <end position="41"/>
    </location>
</feature>
<evidence type="ECO:0000256" key="1">
    <source>
        <dbReference type="ARBA" id="ARBA00022741"/>
    </source>
</evidence>
<protein>
    <submittedName>
        <fullName evidence="5">ATP-binding cassette subfamily B protein</fullName>
    </submittedName>
</protein>
<dbReference type="PANTHER" id="PTHR24221:SF646">
    <property type="entry name" value="HAEMOLYSIN SECRETION ATP-BINDING PROTEIN"/>
    <property type="match status" value="1"/>
</dbReference>
<evidence type="ECO:0000256" key="3">
    <source>
        <dbReference type="SAM" id="Phobius"/>
    </source>
</evidence>
<keyword evidence="3" id="KW-1133">Transmembrane helix</keyword>
<organism evidence="5 6">
    <name type="scientific">Streptosporangium album</name>
    <dbReference type="NCBI Taxonomy" id="47479"/>
    <lineage>
        <taxon>Bacteria</taxon>
        <taxon>Bacillati</taxon>
        <taxon>Actinomycetota</taxon>
        <taxon>Actinomycetes</taxon>
        <taxon>Streptosporangiales</taxon>
        <taxon>Streptosporangiaceae</taxon>
        <taxon>Streptosporangium</taxon>
    </lineage>
</organism>
<keyword evidence="3" id="KW-0472">Membrane</keyword>
<dbReference type="InterPro" id="IPR003439">
    <property type="entry name" value="ABC_transporter-like_ATP-bd"/>
</dbReference>
<gene>
    <name evidence="5" type="ORF">FHR32_001365</name>
</gene>
<reference evidence="5 6" key="1">
    <citation type="submission" date="2020-08" db="EMBL/GenBank/DDBJ databases">
        <title>Sequencing the genomes of 1000 actinobacteria strains.</title>
        <authorList>
            <person name="Klenk H.-P."/>
        </authorList>
    </citation>
    <scope>NUCLEOTIDE SEQUENCE [LARGE SCALE GENOMIC DNA]</scope>
    <source>
        <strain evidence="5 6">DSM 43023</strain>
    </source>
</reference>
<comment type="caution">
    <text evidence="5">The sequence shown here is derived from an EMBL/GenBank/DDBJ whole genome shotgun (WGS) entry which is preliminary data.</text>
</comment>
<dbReference type="CDD" id="cd03228">
    <property type="entry name" value="ABCC_MRP_Like"/>
    <property type="match status" value="1"/>
</dbReference>
<dbReference type="RefSeq" id="WP_184753494.1">
    <property type="nucleotide sequence ID" value="NZ_BAABEK010000009.1"/>
</dbReference>
<evidence type="ECO:0000313" key="6">
    <source>
        <dbReference type="Proteomes" id="UP000534286"/>
    </source>
</evidence>
<dbReference type="EMBL" id="JACHJU010000001">
    <property type="protein sequence ID" value="MBB4937060.1"/>
    <property type="molecule type" value="Genomic_DNA"/>
</dbReference>
<keyword evidence="6" id="KW-1185">Reference proteome</keyword>
<dbReference type="Pfam" id="PF00005">
    <property type="entry name" value="ABC_tran"/>
    <property type="match status" value="1"/>
</dbReference>
<feature type="domain" description="AAA+ ATPase" evidence="4">
    <location>
        <begin position="239"/>
        <end position="382"/>
    </location>
</feature>
<dbReference type="Gene3D" id="3.40.50.300">
    <property type="entry name" value="P-loop containing nucleotide triphosphate hydrolases"/>
    <property type="match status" value="1"/>
</dbReference>
<dbReference type="SUPFAM" id="SSF52540">
    <property type="entry name" value="P-loop containing nucleoside triphosphate hydrolases"/>
    <property type="match status" value="1"/>
</dbReference>
<evidence type="ECO:0000259" key="4">
    <source>
        <dbReference type="SMART" id="SM00382"/>
    </source>
</evidence>
<dbReference type="InterPro" id="IPR039421">
    <property type="entry name" value="Type_1_exporter"/>
</dbReference>
<dbReference type="InterPro" id="IPR003593">
    <property type="entry name" value="AAA+_ATPase"/>
</dbReference>
<accession>A0A7W7RS09</accession>
<keyword evidence="1" id="KW-0547">Nucleotide-binding</keyword>
<proteinExistence type="predicted"/>
<name>A0A7W7RS09_9ACTN</name>
<keyword evidence="2 5" id="KW-0067">ATP-binding</keyword>
<dbReference type="SMART" id="SM00382">
    <property type="entry name" value="AAA"/>
    <property type="match status" value="1"/>
</dbReference>
<dbReference type="AlphaFoldDB" id="A0A7W7RS09"/>
<feature type="transmembrane region" description="Helical" evidence="3">
    <location>
        <begin position="151"/>
        <end position="174"/>
    </location>
</feature>
<dbReference type="GO" id="GO:0034040">
    <property type="term" value="F:ATPase-coupled lipid transmembrane transporter activity"/>
    <property type="evidence" value="ECO:0007669"/>
    <property type="project" value="TreeGrafter"/>
</dbReference>